<keyword evidence="1" id="KW-0862">Zinc</keyword>
<organism evidence="4 5">
    <name type="scientific">Lithospermum erythrorhizon</name>
    <name type="common">Purple gromwell</name>
    <name type="synonym">Lithospermum officinale var. erythrorhizon</name>
    <dbReference type="NCBI Taxonomy" id="34254"/>
    <lineage>
        <taxon>Eukaryota</taxon>
        <taxon>Viridiplantae</taxon>
        <taxon>Streptophyta</taxon>
        <taxon>Embryophyta</taxon>
        <taxon>Tracheophyta</taxon>
        <taxon>Spermatophyta</taxon>
        <taxon>Magnoliopsida</taxon>
        <taxon>eudicotyledons</taxon>
        <taxon>Gunneridae</taxon>
        <taxon>Pentapetalae</taxon>
        <taxon>asterids</taxon>
        <taxon>lamiids</taxon>
        <taxon>Boraginales</taxon>
        <taxon>Boraginaceae</taxon>
        <taxon>Boraginoideae</taxon>
        <taxon>Lithospermeae</taxon>
        <taxon>Lithospermum</taxon>
    </lineage>
</organism>
<keyword evidence="1" id="KW-0863">Zinc-finger</keyword>
<dbReference type="InterPro" id="IPR001878">
    <property type="entry name" value="Znf_CCHC"/>
</dbReference>
<dbReference type="EMBL" id="BAABME010004968">
    <property type="protein sequence ID" value="GAA0164150.1"/>
    <property type="molecule type" value="Genomic_DNA"/>
</dbReference>
<dbReference type="InterPro" id="IPR036875">
    <property type="entry name" value="Znf_CCHC_sf"/>
</dbReference>
<evidence type="ECO:0000256" key="1">
    <source>
        <dbReference type="PROSITE-ProRule" id="PRU00047"/>
    </source>
</evidence>
<comment type="caution">
    <text evidence="4">The sequence shown here is derived from an EMBL/GenBank/DDBJ whole genome shotgun (WGS) entry which is preliminary data.</text>
</comment>
<dbReference type="SUPFAM" id="SSF57756">
    <property type="entry name" value="Retrovirus zinc finger-like domains"/>
    <property type="match status" value="1"/>
</dbReference>
<sequence length="148" mass="17195">MTKGIKMMNSSTNILDEILEKGNRGRDASGICYSNSRRKQAVSHQKWVVAYSKQDQRQWRCYHCGKKGHIAPYCYKIYGRGKIKYSQPRMDGSRRQQPNYRALRVYNKRTQVIMESIKVKVVDEEAEHTETEPEEPVTPTVIDSGRIP</sequence>
<evidence type="ECO:0000259" key="3">
    <source>
        <dbReference type="PROSITE" id="PS50158"/>
    </source>
</evidence>
<protein>
    <recommendedName>
        <fullName evidence="3">CCHC-type domain-containing protein</fullName>
    </recommendedName>
</protein>
<feature type="domain" description="CCHC-type" evidence="3">
    <location>
        <begin position="60"/>
        <end position="74"/>
    </location>
</feature>
<dbReference type="GO" id="GO:0008270">
    <property type="term" value="F:zinc ion binding"/>
    <property type="evidence" value="ECO:0007669"/>
    <property type="project" value="UniProtKB-KW"/>
</dbReference>
<evidence type="ECO:0000313" key="5">
    <source>
        <dbReference type="Proteomes" id="UP001454036"/>
    </source>
</evidence>
<evidence type="ECO:0000256" key="2">
    <source>
        <dbReference type="SAM" id="MobiDB-lite"/>
    </source>
</evidence>
<reference evidence="4 5" key="1">
    <citation type="submission" date="2024-01" db="EMBL/GenBank/DDBJ databases">
        <title>The complete chloroplast genome sequence of Lithospermum erythrorhizon: insights into the phylogenetic relationship among Boraginaceae species and the maternal lineages of purple gromwells.</title>
        <authorList>
            <person name="Okada T."/>
            <person name="Watanabe K."/>
        </authorList>
    </citation>
    <scope>NUCLEOTIDE SEQUENCE [LARGE SCALE GENOMIC DNA]</scope>
</reference>
<accession>A0AAV3QN03</accession>
<dbReference type="GO" id="GO:0003676">
    <property type="term" value="F:nucleic acid binding"/>
    <property type="evidence" value="ECO:0007669"/>
    <property type="project" value="InterPro"/>
</dbReference>
<proteinExistence type="predicted"/>
<keyword evidence="1" id="KW-0479">Metal-binding</keyword>
<evidence type="ECO:0000313" key="4">
    <source>
        <dbReference type="EMBL" id="GAA0164150.1"/>
    </source>
</evidence>
<dbReference type="Proteomes" id="UP001454036">
    <property type="component" value="Unassembled WGS sequence"/>
</dbReference>
<dbReference type="PROSITE" id="PS50158">
    <property type="entry name" value="ZF_CCHC"/>
    <property type="match status" value="1"/>
</dbReference>
<name>A0AAV3QN03_LITER</name>
<gene>
    <name evidence="4" type="ORF">LIER_19855</name>
</gene>
<dbReference type="AlphaFoldDB" id="A0AAV3QN03"/>
<feature type="region of interest" description="Disordered" evidence="2">
    <location>
        <begin position="124"/>
        <end position="148"/>
    </location>
</feature>
<keyword evidence="5" id="KW-1185">Reference proteome</keyword>